<evidence type="ECO:0000313" key="10">
    <source>
        <dbReference type="Proteomes" id="UP000481153"/>
    </source>
</evidence>
<keyword evidence="5" id="KW-0813">Transport</keyword>
<evidence type="ECO:0000259" key="8">
    <source>
        <dbReference type="PROSITE" id="PS50846"/>
    </source>
</evidence>
<name>A0A6G0X8Y7_9STRA</name>
<evidence type="ECO:0000256" key="4">
    <source>
        <dbReference type="ARBA" id="ARBA00023136"/>
    </source>
</evidence>
<dbReference type="PANTHER" id="PTHR12483:SF27">
    <property type="entry name" value="COPPER TRANSPORT PROTEIN CTR1"/>
    <property type="match status" value="1"/>
</dbReference>
<comment type="similarity">
    <text evidence="5">Belongs to the copper transporter (Ctr) (TC 1.A.56) family. SLC31A subfamily.</text>
</comment>
<dbReference type="InterPro" id="IPR036163">
    <property type="entry name" value="HMA_dom_sf"/>
</dbReference>
<dbReference type="PROSITE" id="PS50846">
    <property type="entry name" value="HMA_2"/>
    <property type="match status" value="1"/>
</dbReference>
<dbReference type="AlphaFoldDB" id="A0A6G0X8Y7"/>
<dbReference type="GO" id="GO:0046872">
    <property type="term" value="F:metal ion binding"/>
    <property type="evidence" value="ECO:0007669"/>
    <property type="project" value="InterPro"/>
</dbReference>
<evidence type="ECO:0000256" key="2">
    <source>
        <dbReference type="ARBA" id="ARBA00022692"/>
    </source>
</evidence>
<dbReference type="InterPro" id="IPR006121">
    <property type="entry name" value="HMA_dom"/>
</dbReference>
<keyword evidence="5" id="KW-0186">Copper</keyword>
<dbReference type="EMBL" id="VJMJ01000089">
    <property type="protein sequence ID" value="KAF0736469.1"/>
    <property type="molecule type" value="Genomic_DNA"/>
</dbReference>
<feature type="transmembrane region" description="Helical" evidence="5">
    <location>
        <begin position="322"/>
        <end position="339"/>
    </location>
</feature>
<comment type="subcellular location">
    <subcellularLocation>
        <location evidence="1 5">Membrane</location>
        <topology evidence="1 5">Multi-pass membrane protein</topology>
    </subcellularLocation>
</comment>
<feature type="chain" id="PRO_5026237299" description="Copper transport protein" evidence="7">
    <location>
        <begin position="27"/>
        <end position="449"/>
    </location>
</feature>
<feature type="domain" description="HMA" evidence="8">
    <location>
        <begin position="373"/>
        <end position="438"/>
    </location>
</feature>
<gene>
    <name evidence="9" type="ORF">Ae201684_007483</name>
</gene>
<feature type="transmembrane region" description="Helical" evidence="5">
    <location>
        <begin position="255"/>
        <end position="275"/>
    </location>
</feature>
<evidence type="ECO:0000256" key="7">
    <source>
        <dbReference type="SAM" id="SignalP"/>
    </source>
</evidence>
<keyword evidence="7" id="KW-0732">Signal</keyword>
<keyword evidence="4 5" id="KW-0472">Membrane</keyword>
<accession>A0A6G0X8Y7</accession>
<keyword evidence="3 5" id="KW-1133">Transmembrane helix</keyword>
<dbReference type="GO" id="GO:0005375">
    <property type="term" value="F:copper ion transmembrane transporter activity"/>
    <property type="evidence" value="ECO:0007669"/>
    <property type="project" value="UniProtKB-UniRule"/>
</dbReference>
<dbReference type="SUPFAM" id="SSF55008">
    <property type="entry name" value="HMA, heavy metal-associated domain"/>
    <property type="match status" value="1"/>
</dbReference>
<organism evidence="9 10">
    <name type="scientific">Aphanomyces euteiches</name>
    <dbReference type="NCBI Taxonomy" id="100861"/>
    <lineage>
        <taxon>Eukaryota</taxon>
        <taxon>Sar</taxon>
        <taxon>Stramenopiles</taxon>
        <taxon>Oomycota</taxon>
        <taxon>Saprolegniomycetes</taxon>
        <taxon>Saprolegniales</taxon>
        <taxon>Verrucalvaceae</taxon>
        <taxon>Aphanomyces</taxon>
    </lineage>
</organism>
<keyword evidence="2 5" id="KW-0812">Transmembrane</keyword>
<keyword evidence="10" id="KW-1185">Reference proteome</keyword>
<dbReference type="Pfam" id="PF04145">
    <property type="entry name" value="Ctr"/>
    <property type="match status" value="2"/>
</dbReference>
<evidence type="ECO:0000313" key="9">
    <source>
        <dbReference type="EMBL" id="KAF0736469.1"/>
    </source>
</evidence>
<evidence type="ECO:0000256" key="5">
    <source>
        <dbReference type="RuleBase" id="RU367022"/>
    </source>
</evidence>
<feature type="region of interest" description="Disordered" evidence="6">
    <location>
        <begin position="189"/>
        <end position="216"/>
    </location>
</feature>
<keyword evidence="5" id="KW-0406">Ion transport</keyword>
<feature type="compositionally biased region" description="Low complexity" evidence="6">
    <location>
        <begin position="197"/>
        <end position="207"/>
    </location>
</feature>
<dbReference type="Gene3D" id="3.30.70.100">
    <property type="match status" value="1"/>
</dbReference>
<dbReference type="Proteomes" id="UP000481153">
    <property type="component" value="Unassembled WGS sequence"/>
</dbReference>
<feature type="signal peptide" evidence="7">
    <location>
        <begin position="1"/>
        <end position="26"/>
    </location>
</feature>
<dbReference type="PANTHER" id="PTHR12483">
    <property type="entry name" value="SOLUTE CARRIER FAMILY 31 COPPER TRANSPORTERS"/>
    <property type="match status" value="1"/>
</dbReference>
<evidence type="ECO:0000256" key="3">
    <source>
        <dbReference type="ARBA" id="ARBA00022989"/>
    </source>
</evidence>
<reference evidence="9 10" key="1">
    <citation type="submission" date="2019-07" db="EMBL/GenBank/DDBJ databases">
        <title>Genomics analysis of Aphanomyces spp. identifies a new class of oomycete effector associated with host adaptation.</title>
        <authorList>
            <person name="Gaulin E."/>
        </authorList>
    </citation>
    <scope>NUCLEOTIDE SEQUENCE [LARGE SCALE GENOMIC DNA]</scope>
    <source>
        <strain evidence="9 10">ATCC 201684</strain>
    </source>
</reference>
<evidence type="ECO:0000256" key="1">
    <source>
        <dbReference type="ARBA" id="ARBA00004141"/>
    </source>
</evidence>
<sequence length="449" mass="48439">MHRTGIFVSALTTLAFLGGFTGRVHGHAAHGAHGAAAAAASTVNDDKHCPLCNMFATDYNLTWFTELNNGQRIYTCGMTDGTQYKNGKNSFSHSSLVGATLGSLVVEDGTGCNNTCPECNDPTTSPVLDPISGSKISSTNFTYLCLKRGQKIYFESNATKSTFLSGSNSKSYFSVKALTCNNATCPDSFQEVPQDDTSTTTPTPTTSLRGNDGVSSDEPFCSGSSAMFSGFQSTVHGTCVKLLFQPWVLNSQTKYAFGMIGVFLLPLMNEFLVFSRERLRQKFRVSSRGGAKYKNKLILTTLYMAQMTLAYFAMLVVMIYDTGLFIALIGGFGFGYAWFKSYKEAKVTKQPAVSTPATSASVAAPWRFQQLESLTVLHVSAMQCMANCGSTVQAALESVTGVERVFVDMNEKIVYVDAHDVTTTAIVDAVESVGFDAVVLREAPSSKNV</sequence>
<evidence type="ECO:0000256" key="6">
    <source>
        <dbReference type="SAM" id="MobiDB-lite"/>
    </source>
</evidence>
<dbReference type="VEuPathDB" id="FungiDB:AeMF1_003794"/>
<dbReference type="GO" id="GO:0005886">
    <property type="term" value="C:plasma membrane"/>
    <property type="evidence" value="ECO:0007669"/>
    <property type="project" value="TreeGrafter"/>
</dbReference>
<dbReference type="InterPro" id="IPR007274">
    <property type="entry name" value="Cop_transporter"/>
</dbReference>
<keyword evidence="5" id="KW-0187">Copper transport</keyword>
<comment type="caution">
    <text evidence="9">The sequence shown here is derived from an EMBL/GenBank/DDBJ whole genome shotgun (WGS) entry which is preliminary data.</text>
</comment>
<proteinExistence type="inferred from homology"/>
<feature type="transmembrane region" description="Helical" evidence="5">
    <location>
        <begin position="296"/>
        <end position="316"/>
    </location>
</feature>
<dbReference type="CDD" id="cd00371">
    <property type="entry name" value="HMA"/>
    <property type="match status" value="1"/>
</dbReference>
<protein>
    <recommendedName>
        <fullName evidence="5">Copper transport protein</fullName>
    </recommendedName>
</protein>